<dbReference type="Proteomes" id="UP000512043">
    <property type="component" value="Chromosome"/>
</dbReference>
<accession>A0ABD7B0R5</accession>
<organism evidence="2 3">
    <name type="scientific">Citrobacter freundii</name>
    <dbReference type="NCBI Taxonomy" id="546"/>
    <lineage>
        <taxon>Bacteria</taxon>
        <taxon>Pseudomonadati</taxon>
        <taxon>Pseudomonadota</taxon>
        <taxon>Gammaproteobacteria</taxon>
        <taxon>Enterobacterales</taxon>
        <taxon>Enterobacteriaceae</taxon>
        <taxon>Citrobacter</taxon>
        <taxon>Citrobacter freundii complex</taxon>
    </lineage>
</organism>
<proteinExistence type="predicted"/>
<dbReference type="AlphaFoldDB" id="A0ABD7B0R5"/>
<name>A0ABD7B0R5_CITFR</name>
<evidence type="ECO:0000256" key="1">
    <source>
        <dbReference type="SAM" id="Phobius"/>
    </source>
</evidence>
<protein>
    <submittedName>
        <fullName evidence="2">Uncharacterized protein</fullName>
    </submittedName>
</protein>
<evidence type="ECO:0000313" key="2">
    <source>
        <dbReference type="EMBL" id="QLY37564.1"/>
    </source>
</evidence>
<sequence length="48" mass="5310">MTNSLLYIPDSYRCLYPAFCNSFSDSGLFFGTLLVGFSLNFGGAKRMS</sequence>
<dbReference type="EMBL" id="CP056597">
    <property type="protein sequence ID" value="QLY37564.1"/>
    <property type="molecule type" value="Genomic_DNA"/>
</dbReference>
<reference evidence="3" key="1">
    <citation type="submission" date="2020-06" db="EMBL/GenBank/DDBJ databases">
        <title>REHAB project genomes.</title>
        <authorList>
            <person name="Shaw L.P."/>
        </authorList>
    </citation>
    <scope>NUCLEOTIDE SEQUENCE [LARGE SCALE GENOMIC DNA]</scope>
    <source>
        <strain evidence="3">RHBSTW-00334</strain>
    </source>
</reference>
<gene>
    <name evidence="2" type="ORF">HV164_14025</name>
</gene>
<feature type="transmembrane region" description="Helical" evidence="1">
    <location>
        <begin position="26"/>
        <end position="44"/>
    </location>
</feature>
<keyword evidence="1" id="KW-0472">Membrane</keyword>
<keyword evidence="1" id="KW-1133">Transmembrane helix</keyword>
<keyword evidence="1" id="KW-0812">Transmembrane</keyword>
<evidence type="ECO:0000313" key="3">
    <source>
        <dbReference type="Proteomes" id="UP000512043"/>
    </source>
</evidence>